<accession>A0A377M2A3</accession>
<sequence length="123" mass="13263">MFSDVVDYEEHRSGRRLDGLVFSTALFAIKFGLALGGAVVGWVLGMVDYAPGQATQTPHVLTTINALFTLIPCVLFLCMVALLAIYKLNSRLVDSIARELASKRDVRPEAGQLSPAAPSALQE</sequence>
<gene>
    <name evidence="2" type="primary">yicJ_7</name>
    <name evidence="2" type="ORF">NCTC10005_05242</name>
</gene>
<dbReference type="AlphaFoldDB" id="A0A377M2A3"/>
<proteinExistence type="predicted"/>
<evidence type="ECO:0000256" key="1">
    <source>
        <dbReference type="SAM" id="Phobius"/>
    </source>
</evidence>
<feature type="transmembrane region" description="Helical" evidence="1">
    <location>
        <begin position="64"/>
        <end position="86"/>
    </location>
</feature>
<keyword evidence="1" id="KW-0472">Membrane</keyword>
<evidence type="ECO:0000313" key="3">
    <source>
        <dbReference type="Proteomes" id="UP000255106"/>
    </source>
</evidence>
<evidence type="ECO:0000313" key="2">
    <source>
        <dbReference type="EMBL" id="STQ12452.1"/>
    </source>
</evidence>
<reference evidence="2 3" key="1">
    <citation type="submission" date="2018-06" db="EMBL/GenBank/DDBJ databases">
        <authorList>
            <consortium name="Pathogen Informatics"/>
            <person name="Doyle S."/>
        </authorList>
    </citation>
    <scope>NUCLEOTIDE SEQUENCE [LARGE SCALE GENOMIC DNA]</scope>
    <source>
        <strain evidence="2 3">NCTC10005</strain>
    </source>
</reference>
<organism evidence="2 3">
    <name type="scientific">Enterobacter cloacae</name>
    <dbReference type="NCBI Taxonomy" id="550"/>
    <lineage>
        <taxon>Bacteria</taxon>
        <taxon>Pseudomonadati</taxon>
        <taxon>Pseudomonadota</taxon>
        <taxon>Gammaproteobacteria</taxon>
        <taxon>Enterobacterales</taxon>
        <taxon>Enterobacteriaceae</taxon>
        <taxon>Enterobacter</taxon>
        <taxon>Enterobacter cloacae complex</taxon>
    </lineage>
</organism>
<dbReference type="EMBL" id="UGJB01000004">
    <property type="protein sequence ID" value="STQ12452.1"/>
    <property type="molecule type" value="Genomic_DNA"/>
</dbReference>
<dbReference type="Proteomes" id="UP000255106">
    <property type="component" value="Unassembled WGS sequence"/>
</dbReference>
<name>A0A377M2A3_ENTCL</name>
<keyword evidence="1" id="KW-1133">Transmembrane helix</keyword>
<dbReference type="Pfam" id="PF13347">
    <property type="entry name" value="MFS_2"/>
    <property type="match status" value="1"/>
</dbReference>
<protein>
    <submittedName>
        <fullName evidence="2">Sugar (Glycoside-Pentoside-Hexuronide) transporter</fullName>
    </submittedName>
</protein>
<feature type="transmembrane region" description="Helical" evidence="1">
    <location>
        <begin position="20"/>
        <end position="44"/>
    </location>
</feature>
<keyword evidence="1" id="KW-0812">Transmembrane</keyword>